<dbReference type="OrthoDB" id="3318784at2"/>
<sequence>MKIFHGPNNVAGAAGVLAKAQRELGFDAEAVCYGTGTYGYKADRYLKHSFRDRLATAFKEGLTHDVFHFYFGQSLTGDKLFDVPWLRRLNKKIFFYFCGCDLRDAKSTIRNYQFSACKVCWPAACSANRDLALATAQDSDGVFVSTPDLLEFVDRAVWLPQPLDMERFDTLRQSLAQCPIPDLQGRKLRVVHGPSSRILKGTRYLEEAIAQLQAKGRNIELVLVENMSHADAMQLCLNADIVVDQLLIGAYGQFSVEMMALGKPVICYIRDDLRPHYPADLPIVSATPENIGQVVDDLSAAPQSWADIGAAGMAYVRNYHDAQAVARIALRQYGI</sequence>
<keyword evidence="2" id="KW-1185">Reference proteome</keyword>
<accession>A0A261VDH0</accession>
<dbReference type="RefSeq" id="WP_094816466.1">
    <property type="nucleotide sequence ID" value="NZ_NEVU01000003.1"/>
</dbReference>
<dbReference type="AlphaFoldDB" id="A0A261VDH0"/>
<reference evidence="2" key="1">
    <citation type="submission" date="2017-05" db="EMBL/GenBank/DDBJ databases">
        <title>Complete and WGS of Bordetella genogroups.</title>
        <authorList>
            <person name="Spilker T."/>
            <person name="Lipuma J."/>
        </authorList>
    </citation>
    <scope>NUCLEOTIDE SEQUENCE [LARGE SCALE GENOMIC DNA]</scope>
    <source>
        <strain evidence="2">AU6712</strain>
    </source>
</reference>
<comment type="caution">
    <text evidence="1">The sequence shown here is derived from an EMBL/GenBank/DDBJ whole genome shotgun (WGS) entry which is preliminary data.</text>
</comment>
<evidence type="ECO:0000313" key="1">
    <source>
        <dbReference type="EMBL" id="OZI72188.1"/>
    </source>
</evidence>
<dbReference type="EMBL" id="NEVU01000003">
    <property type="protein sequence ID" value="OZI72188.1"/>
    <property type="molecule type" value="Genomic_DNA"/>
</dbReference>
<organism evidence="1 2">
    <name type="scientific">Bordetella genomosp. 12</name>
    <dbReference type="NCBI Taxonomy" id="463035"/>
    <lineage>
        <taxon>Bacteria</taxon>
        <taxon>Pseudomonadati</taxon>
        <taxon>Pseudomonadota</taxon>
        <taxon>Betaproteobacteria</taxon>
        <taxon>Burkholderiales</taxon>
        <taxon>Alcaligenaceae</taxon>
        <taxon>Bordetella</taxon>
    </lineage>
</organism>
<gene>
    <name evidence="1" type="ORF">CAL22_20700</name>
</gene>
<name>A0A261VDH0_9BORD</name>
<evidence type="ECO:0008006" key="3">
    <source>
        <dbReference type="Google" id="ProtNLM"/>
    </source>
</evidence>
<evidence type="ECO:0000313" key="2">
    <source>
        <dbReference type="Proteomes" id="UP000216429"/>
    </source>
</evidence>
<dbReference type="Gene3D" id="3.40.50.2000">
    <property type="entry name" value="Glycogen Phosphorylase B"/>
    <property type="match status" value="1"/>
</dbReference>
<proteinExistence type="predicted"/>
<protein>
    <recommendedName>
        <fullName evidence="3">Glycosyl transferase family 1 domain-containing protein</fullName>
    </recommendedName>
</protein>
<dbReference type="Proteomes" id="UP000216429">
    <property type="component" value="Unassembled WGS sequence"/>
</dbReference>
<dbReference type="SUPFAM" id="SSF53756">
    <property type="entry name" value="UDP-Glycosyltransferase/glycogen phosphorylase"/>
    <property type="match status" value="1"/>
</dbReference>